<feature type="domain" description="UvrD-like helicase C-terminal" evidence="16">
    <location>
        <begin position="520"/>
        <end position="819"/>
    </location>
</feature>
<feature type="binding site" evidence="14">
    <location>
        <begin position="30"/>
        <end position="37"/>
    </location>
    <ligand>
        <name>ATP</name>
        <dbReference type="ChEBI" id="CHEBI:30616"/>
    </ligand>
</feature>
<keyword evidence="3 13" id="KW-0227">DNA damage</keyword>
<dbReference type="GO" id="GO:0016887">
    <property type="term" value="F:ATP hydrolysis activity"/>
    <property type="evidence" value="ECO:0007669"/>
    <property type="project" value="RHEA"/>
</dbReference>
<comment type="caution">
    <text evidence="17">The sequence shown here is derived from an EMBL/GenBank/DDBJ whole genome shotgun (WGS) entry which is preliminary data.</text>
</comment>
<dbReference type="InterPro" id="IPR038726">
    <property type="entry name" value="PDDEXK_AddAB-type"/>
</dbReference>
<dbReference type="Pfam" id="PF12705">
    <property type="entry name" value="PDDEXK_1"/>
    <property type="match status" value="1"/>
</dbReference>
<evidence type="ECO:0000256" key="2">
    <source>
        <dbReference type="ARBA" id="ARBA00022741"/>
    </source>
</evidence>
<evidence type="ECO:0000259" key="15">
    <source>
        <dbReference type="PROSITE" id="PS51198"/>
    </source>
</evidence>
<evidence type="ECO:0000256" key="5">
    <source>
        <dbReference type="ARBA" id="ARBA00022806"/>
    </source>
</evidence>
<evidence type="ECO:0000256" key="7">
    <source>
        <dbReference type="ARBA" id="ARBA00022840"/>
    </source>
</evidence>
<dbReference type="SUPFAM" id="SSF52980">
    <property type="entry name" value="Restriction endonuclease-like"/>
    <property type="match status" value="1"/>
</dbReference>
<evidence type="ECO:0000313" key="17">
    <source>
        <dbReference type="EMBL" id="KOA19667.1"/>
    </source>
</evidence>
<name>A0A0L6Z9L8_9CLOT</name>
<dbReference type="Gene3D" id="3.90.320.10">
    <property type="match status" value="1"/>
</dbReference>
<comment type="cofactor">
    <cofactor evidence="13">
        <name>Mg(2+)</name>
        <dbReference type="ChEBI" id="CHEBI:18420"/>
    </cofactor>
</comment>
<dbReference type="EC" id="5.6.2.4" evidence="13"/>
<keyword evidence="18" id="KW-1185">Reference proteome</keyword>
<evidence type="ECO:0000313" key="18">
    <source>
        <dbReference type="Proteomes" id="UP000037043"/>
    </source>
</evidence>
<keyword evidence="9 13" id="KW-0234">DNA repair</keyword>
<evidence type="ECO:0000256" key="8">
    <source>
        <dbReference type="ARBA" id="ARBA00023125"/>
    </source>
</evidence>
<evidence type="ECO:0000256" key="12">
    <source>
        <dbReference type="ARBA" id="ARBA00048988"/>
    </source>
</evidence>
<dbReference type="EMBL" id="LHUR01000022">
    <property type="protein sequence ID" value="KOA19667.1"/>
    <property type="molecule type" value="Genomic_DNA"/>
</dbReference>
<dbReference type="GO" id="GO:0003690">
    <property type="term" value="F:double-stranded DNA binding"/>
    <property type="evidence" value="ECO:0007669"/>
    <property type="project" value="UniProtKB-UniRule"/>
</dbReference>
<keyword evidence="10 13" id="KW-0413">Isomerase</keyword>
<evidence type="ECO:0000256" key="1">
    <source>
        <dbReference type="ARBA" id="ARBA00022722"/>
    </source>
</evidence>
<reference evidence="18" key="1">
    <citation type="submission" date="2015-08" db="EMBL/GenBank/DDBJ databases">
        <title>Genome sequence of the strict anaerobe Clostridium homopropionicum LuHBu1 (DSM 5847T).</title>
        <authorList>
            <person name="Poehlein A."/>
            <person name="Beck M."/>
            <person name="Schiel-Bengelsdorf B."/>
            <person name="Bengelsdorf F.R."/>
            <person name="Daniel R."/>
            <person name="Duerre P."/>
        </authorList>
    </citation>
    <scope>NUCLEOTIDE SEQUENCE [LARGE SCALE GENOMIC DNA]</scope>
    <source>
        <strain evidence="18">DSM 5847</strain>
    </source>
</reference>
<dbReference type="Pfam" id="PF00580">
    <property type="entry name" value="UvrD-helicase"/>
    <property type="match status" value="1"/>
</dbReference>
<dbReference type="STRING" id="36844.SAMN04488501_102238"/>
<dbReference type="PROSITE" id="PS51198">
    <property type="entry name" value="UVRD_HELICASE_ATP_BIND"/>
    <property type="match status" value="1"/>
</dbReference>
<dbReference type="GO" id="GO:0033202">
    <property type="term" value="C:DNA helicase complex"/>
    <property type="evidence" value="ECO:0007669"/>
    <property type="project" value="TreeGrafter"/>
</dbReference>
<comment type="similarity">
    <text evidence="13">Belongs to the helicase family. AddA subfamily.</text>
</comment>
<evidence type="ECO:0000256" key="14">
    <source>
        <dbReference type="PROSITE-ProRule" id="PRU00560"/>
    </source>
</evidence>
<dbReference type="Gene3D" id="3.40.50.300">
    <property type="entry name" value="P-loop containing nucleotide triphosphate hydrolases"/>
    <property type="match status" value="4"/>
</dbReference>
<comment type="catalytic activity">
    <reaction evidence="11 13">
        <text>Couples ATP hydrolysis with the unwinding of duplex DNA by translocating in the 3'-5' direction.</text>
        <dbReference type="EC" id="5.6.2.4"/>
    </reaction>
</comment>
<dbReference type="PANTHER" id="PTHR11070">
    <property type="entry name" value="UVRD / RECB / PCRA DNA HELICASE FAMILY MEMBER"/>
    <property type="match status" value="1"/>
</dbReference>
<keyword evidence="7 13" id="KW-0067">ATP-binding</keyword>
<evidence type="ECO:0000256" key="6">
    <source>
        <dbReference type="ARBA" id="ARBA00022839"/>
    </source>
</evidence>
<dbReference type="GO" id="GO:0000724">
    <property type="term" value="P:double-strand break repair via homologous recombination"/>
    <property type="evidence" value="ECO:0007669"/>
    <property type="project" value="UniProtKB-UniRule"/>
</dbReference>
<evidence type="ECO:0000259" key="16">
    <source>
        <dbReference type="PROSITE" id="PS51217"/>
    </source>
</evidence>
<keyword evidence="2 13" id="KW-0547">Nucleotide-binding</keyword>
<dbReference type="InterPro" id="IPR011335">
    <property type="entry name" value="Restrct_endonuc-II-like"/>
</dbReference>
<evidence type="ECO:0000256" key="10">
    <source>
        <dbReference type="ARBA" id="ARBA00023235"/>
    </source>
</evidence>
<evidence type="ECO:0000256" key="13">
    <source>
        <dbReference type="HAMAP-Rule" id="MF_01451"/>
    </source>
</evidence>
<comment type="function">
    <text evidence="13">The heterodimer acts as both an ATP-dependent DNA helicase and an ATP-dependent, dual-direction single-stranded exonuclease. Recognizes the chi site generating a DNA molecule suitable for the initiation of homologous recombination. The AddA nuclease domain is required for chi fragment generation; this subunit has the helicase and 3' -&gt; 5' nuclease activities.</text>
</comment>
<keyword evidence="4 13" id="KW-0378">Hydrolase</keyword>
<keyword evidence="1 13" id="KW-0540">Nuclease</keyword>
<dbReference type="InterPro" id="IPR027417">
    <property type="entry name" value="P-loop_NTPase"/>
</dbReference>
<dbReference type="GO" id="GO:0043138">
    <property type="term" value="F:3'-5' DNA helicase activity"/>
    <property type="evidence" value="ECO:0007669"/>
    <property type="project" value="UniProtKB-UniRule"/>
</dbReference>
<evidence type="ECO:0000256" key="3">
    <source>
        <dbReference type="ARBA" id="ARBA00022763"/>
    </source>
</evidence>
<dbReference type="Proteomes" id="UP000037043">
    <property type="component" value="Unassembled WGS sequence"/>
</dbReference>
<evidence type="ECO:0000256" key="4">
    <source>
        <dbReference type="ARBA" id="ARBA00022801"/>
    </source>
</evidence>
<dbReference type="InterPro" id="IPR011604">
    <property type="entry name" value="PDDEXK-like_dom_sf"/>
</dbReference>
<feature type="domain" description="UvrD-like helicase ATP-binding" evidence="15">
    <location>
        <begin position="9"/>
        <end position="478"/>
    </location>
</feature>
<dbReference type="SUPFAM" id="SSF52540">
    <property type="entry name" value="P-loop containing nucleoside triphosphate hydrolases"/>
    <property type="match status" value="1"/>
</dbReference>
<keyword evidence="5 13" id="KW-0347">Helicase</keyword>
<organism evidence="17 18">
    <name type="scientific">Clostridium homopropionicum DSM 5847</name>
    <dbReference type="NCBI Taxonomy" id="1121318"/>
    <lineage>
        <taxon>Bacteria</taxon>
        <taxon>Bacillati</taxon>
        <taxon>Bacillota</taxon>
        <taxon>Clostridia</taxon>
        <taxon>Eubacteriales</taxon>
        <taxon>Clostridiaceae</taxon>
        <taxon>Clostridium</taxon>
    </lineage>
</organism>
<gene>
    <name evidence="13 17" type="primary">addA</name>
    <name evidence="17" type="ORF">CLHOM_17560</name>
</gene>
<dbReference type="PANTHER" id="PTHR11070:SF48">
    <property type="entry name" value="ATP-DEPENDENT HELICASE_NUCLEASE SUBUNIT A"/>
    <property type="match status" value="1"/>
</dbReference>
<evidence type="ECO:0000256" key="11">
    <source>
        <dbReference type="ARBA" id="ARBA00034617"/>
    </source>
</evidence>
<sequence>MAATKHEEVKWTKEQKSAIDIHGCNLLVAAAAGSGKTAVLVERIIKMITDFKNPIDIDRVLVVTFTNAAASEMKERIAKAISDEIAKAPKSKHLQRQLTLINRASITTIHSFCLDIIRNNFHLINIDPSFRVADETETILLKDETIEEMFEELYEKENCTEEFLRLVEFYSNNKDDLELQNIILSLYNFAMAAPNPEDTLISMAEDFNVDENYDFGKSKWANIIREDIKIQLNGLKGLMEKAIEIISSTNGLEPYFADFSRELSMIEDLIKSCEISWDSLKSSLEEANFNKLKPCKRCENKDNQEKVKEIRDKMKKQIKEGMKERVALYGSKDTIEDLIELYPIMKVLSETTIKFMERYAEAKRDRGIIDFNDFEHFALDILKNEEVSSRLKEKYIEILVDEYQDSNYVQEALINSIARKDETTGKNINVFMVGDVKQSIYRFRQAKPELFMSKYNYYSEEEDAKERVIKLFKNFRSRKEILDGVNFIFKQIMSVNVGELEYDEGEALNLGASFEECEDKEVIIGGSIELNLIEKSKEAKDSSQGEEKEKEADEEILSDIQLEARFVAKRIEELVNPRNEKVYKIYDKDLKGYRKVEYRDIVILLRSTSNWAPVFMDELKDLAVPAYADVGSGYFETLEIKTILSLLQIVDNPRQDIPLIAVLRSPIGAFSPEELIDIRLNNDNGDFYQGLLNIVEKETEEDRKVEPLITKCKEFMKKLNFWREKAIHLPIDEFIWYLYTDTGYYGYVGALSGGIQRQANLRILFQRAKQYESTSYKGLFNFINFINKLRVSSGDMGSAKILGENENVVRIMSIHKSKGLEFPVVFLSALGKNFNMQDINRRILFHTDLGYGTDYISLEKRISYPTVLKEALKRKIKIETLSEEMRILYVALTRAKEKLIITGRVNSIEKEAKKWAYGLDNSDEKLSEYEISKAKNYLDWICPSIIRHSNGELLRKIAGIEDYDTVKLLEDDSKWEIRIHNAGNEYRNTEEKEKSESIEEREEAKENIELSYYNAIKERLEWKYKFSESSKLPTLITVTEIKKMENRRTIGDMYSSYSQSIYTPSLVKRPSFMEKDRKLTGAEKGTAMHSVMQKIKLQRDMDETKLKEQLDALVEKELITIEQAESINVAKILNFINSNLGQRVLKAKQVYKEIPFHIQLKSTQIFKELPEEKYADEKIMLQGIIDCYFEEEEGLVLLDYKTDYYEEGQEKHIIDRYKIQLDYYSRAIELITNKKVKEKYLYMFYNDKELKVI</sequence>
<proteinExistence type="inferred from homology"/>
<evidence type="ECO:0000256" key="9">
    <source>
        <dbReference type="ARBA" id="ARBA00023204"/>
    </source>
</evidence>
<dbReference type="PROSITE" id="PS51217">
    <property type="entry name" value="UVRD_HELICASE_CTER"/>
    <property type="match status" value="1"/>
</dbReference>
<protein>
    <recommendedName>
        <fullName evidence="13">ATP-dependent helicase/nuclease subunit A</fullName>
        <ecNumber evidence="13">3.1.-.-</ecNumber>
        <ecNumber evidence="13">5.6.2.4</ecNumber>
    </recommendedName>
    <alternativeName>
        <fullName evidence="13">ATP-dependent helicase/nuclease AddA</fullName>
    </alternativeName>
    <alternativeName>
        <fullName evidence="13">DNA 3'-5' helicase AddA</fullName>
    </alternativeName>
</protein>
<dbReference type="PATRIC" id="fig|1121318.3.peg.1770"/>
<comment type="subunit">
    <text evidence="13">Heterodimer of AddA and AddB/RexB.</text>
</comment>
<accession>A0A0L6Z9L8</accession>
<dbReference type="RefSeq" id="WP_052221305.1">
    <property type="nucleotide sequence ID" value="NZ_LHUR01000022.1"/>
</dbReference>
<dbReference type="InterPro" id="IPR014152">
    <property type="entry name" value="AddA"/>
</dbReference>
<dbReference type="NCBIfam" id="TIGR02785">
    <property type="entry name" value="addA_Gpos"/>
    <property type="match status" value="1"/>
</dbReference>
<dbReference type="InterPro" id="IPR014017">
    <property type="entry name" value="DNA_helicase_UvrD-like_C"/>
</dbReference>
<dbReference type="AlphaFoldDB" id="A0A0L6Z9L8"/>
<dbReference type="GO" id="GO:0005524">
    <property type="term" value="F:ATP binding"/>
    <property type="evidence" value="ECO:0007669"/>
    <property type="project" value="UniProtKB-UniRule"/>
</dbReference>
<dbReference type="InterPro" id="IPR000212">
    <property type="entry name" value="DNA_helicase_UvrD/REP"/>
</dbReference>
<dbReference type="GO" id="GO:0008408">
    <property type="term" value="F:3'-5' exonuclease activity"/>
    <property type="evidence" value="ECO:0007669"/>
    <property type="project" value="UniProtKB-UniRule"/>
</dbReference>
<dbReference type="CDD" id="cd17932">
    <property type="entry name" value="DEXQc_UvrD"/>
    <property type="match status" value="1"/>
</dbReference>
<dbReference type="EC" id="3.1.-.-" evidence="13"/>
<keyword evidence="6 13" id="KW-0269">Exonuclease</keyword>
<dbReference type="Pfam" id="PF13361">
    <property type="entry name" value="UvrD_C"/>
    <property type="match status" value="1"/>
</dbReference>
<dbReference type="HAMAP" id="MF_01451">
    <property type="entry name" value="AddA"/>
    <property type="match status" value="1"/>
</dbReference>
<dbReference type="InterPro" id="IPR014016">
    <property type="entry name" value="UvrD-like_ATP-bd"/>
</dbReference>
<dbReference type="GO" id="GO:0005829">
    <property type="term" value="C:cytosol"/>
    <property type="evidence" value="ECO:0007669"/>
    <property type="project" value="TreeGrafter"/>
</dbReference>
<comment type="catalytic activity">
    <reaction evidence="12 13">
        <text>ATP + H2O = ADP + phosphate + H(+)</text>
        <dbReference type="Rhea" id="RHEA:13065"/>
        <dbReference type="ChEBI" id="CHEBI:15377"/>
        <dbReference type="ChEBI" id="CHEBI:15378"/>
        <dbReference type="ChEBI" id="CHEBI:30616"/>
        <dbReference type="ChEBI" id="CHEBI:43474"/>
        <dbReference type="ChEBI" id="CHEBI:456216"/>
        <dbReference type="EC" id="5.6.2.4"/>
    </reaction>
</comment>
<dbReference type="FunFam" id="3.40.50.300:FF:001236">
    <property type="entry name" value="ATP-dependent helicase/nuclease subunit A"/>
    <property type="match status" value="1"/>
</dbReference>
<keyword evidence="8 13" id="KW-0238">DNA-binding</keyword>